<sequence>MPDATAAPLTKRVDPRVRRTRALLRTAALELAAQYDWGNITIAHVADRATINRATVYQHYSDLESLLVDAMEDELTGLVALLARCPLPDGTGGTPAEFADVFRHVESQVVLYRRMLGPCGSARFMNRLQQLVAAQVEQRLTAEAAETRSLVGITLRGHCAAGAFIGVLRHWLTSPELVPAETMAIDAWHALSSTNRTC</sequence>
<dbReference type="InterPro" id="IPR050624">
    <property type="entry name" value="HTH-type_Tx_Regulator"/>
</dbReference>
<evidence type="ECO:0000313" key="5">
    <source>
        <dbReference type="Proteomes" id="UP000603200"/>
    </source>
</evidence>
<organism evidence="4 5">
    <name type="scientific">Winogradskya humida</name>
    <dbReference type="NCBI Taxonomy" id="113566"/>
    <lineage>
        <taxon>Bacteria</taxon>
        <taxon>Bacillati</taxon>
        <taxon>Actinomycetota</taxon>
        <taxon>Actinomycetes</taxon>
        <taxon>Micromonosporales</taxon>
        <taxon>Micromonosporaceae</taxon>
        <taxon>Winogradskya</taxon>
    </lineage>
</organism>
<accession>A0ABQ3ZWR5</accession>
<feature type="domain" description="HTH tetR-type" evidence="3">
    <location>
        <begin position="18"/>
        <end position="78"/>
    </location>
</feature>
<reference evidence="4 5" key="1">
    <citation type="submission" date="2021-01" db="EMBL/GenBank/DDBJ databases">
        <title>Whole genome shotgun sequence of Actinoplanes humidus NBRC 14915.</title>
        <authorList>
            <person name="Komaki H."/>
            <person name="Tamura T."/>
        </authorList>
    </citation>
    <scope>NUCLEOTIDE SEQUENCE [LARGE SCALE GENOMIC DNA]</scope>
    <source>
        <strain evidence="4 5">NBRC 14915</strain>
    </source>
</reference>
<dbReference type="RefSeq" id="WP_203840100.1">
    <property type="nucleotide sequence ID" value="NZ_BAAATV010000014.1"/>
</dbReference>
<proteinExistence type="predicted"/>
<dbReference type="PANTHER" id="PTHR43479">
    <property type="entry name" value="ACREF/ENVCD OPERON REPRESSOR-RELATED"/>
    <property type="match status" value="1"/>
</dbReference>
<evidence type="ECO:0000256" key="2">
    <source>
        <dbReference type="PROSITE-ProRule" id="PRU00335"/>
    </source>
</evidence>
<dbReference type="PANTHER" id="PTHR43479:SF7">
    <property type="entry name" value="TETR-FAMILY TRANSCRIPTIONAL REGULATOR"/>
    <property type="match status" value="1"/>
</dbReference>
<dbReference type="EMBL" id="BOMN01000087">
    <property type="protein sequence ID" value="GIE23041.1"/>
    <property type="molecule type" value="Genomic_DNA"/>
</dbReference>
<dbReference type="InterPro" id="IPR009057">
    <property type="entry name" value="Homeodomain-like_sf"/>
</dbReference>
<name>A0ABQ3ZWR5_9ACTN</name>
<keyword evidence="1 2" id="KW-0238">DNA-binding</keyword>
<feature type="DNA-binding region" description="H-T-H motif" evidence="2">
    <location>
        <begin position="41"/>
        <end position="60"/>
    </location>
</feature>
<evidence type="ECO:0000313" key="4">
    <source>
        <dbReference type="EMBL" id="GIE23041.1"/>
    </source>
</evidence>
<dbReference type="Gene3D" id="1.10.357.10">
    <property type="entry name" value="Tetracycline Repressor, domain 2"/>
    <property type="match status" value="1"/>
</dbReference>
<keyword evidence="5" id="KW-1185">Reference proteome</keyword>
<dbReference type="SUPFAM" id="SSF46689">
    <property type="entry name" value="Homeodomain-like"/>
    <property type="match status" value="1"/>
</dbReference>
<dbReference type="Pfam" id="PF00440">
    <property type="entry name" value="TetR_N"/>
    <property type="match status" value="1"/>
</dbReference>
<comment type="caution">
    <text evidence="4">The sequence shown here is derived from an EMBL/GenBank/DDBJ whole genome shotgun (WGS) entry which is preliminary data.</text>
</comment>
<dbReference type="InterPro" id="IPR001647">
    <property type="entry name" value="HTH_TetR"/>
</dbReference>
<protein>
    <recommendedName>
        <fullName evidence="3">HTH tetR-type domain-containing protein</fullName>
    </recommendedName>
</protein>
<evidence type="ECO:0000256" key="1">
    <source>
        <dbReference type="ARBA" id="ARBA00023125"/>
    </source>
</evidence>
<gene>
    <name evidence="4" type="ORF">Ahu01nite_061430</name>
</gene>
<evidence type="ECO:0000259" key="3">
    <source>
        <dbReference type="PROSITE" id="PS50977"/>
    </source>
</evidence>
<dbReference type="PROSITE" id="PS50977">
    <property type="entry name" value="HTH_TETR_2"/>
    <property type="match status" value="1"/>
</dbReference>
<dbReference type="Proteomes" id="UP000603200">
    <property type="component" value="Unassembled WGS sequence"/>
</dbReference>